<dbReference type="PROSITE" id="PS51197">
    <property type="entry name" value="HTH_RRF2_2"/>
    <property type="match status" value="1"/>
</dbReference>
<dbReference type="GO" id="GO:0005829">
    <property type="term" value="C:cytosol"/>
    <property type="evidence" value="ECO:0007669"/>
    <property type="project" value="TreeGrafter"/>
</dbReference>
<dbReference type="EMBL" id="VUNS01000005">
    <property type="protein sequence ID" value="MST96701.1"/>
    <property type="molecule type" value="Genomic_DNA"/>
</dbReference>
<dbReference type="Gene3D" id="1.10.10.10">
    <property type="entry name" value="Winged helix-like DNA-binding domain superfamily/Winged helix DNA-binding domain"/>
    <property type="match status" value="1"/>
</dbReference>
<evidence type="ECO:0000313" key="2">
    <source>
        <dbReference type="Proteomes" id="UP000435649"/>
    </source>
</evidence>
<dbReference type="PANTHER" id="PTHR33221">
    <property type="entry name" value="WINGED HELIX-TURN-HELIX TRANSCRIPTIONAL REGULATOR, RRF2 FAMILY"/>
    <property type="match status" value="1"/>
</dbReference>
<dbReference type="NCBIfam" id="TIGR00738">
    <property type="entry name" value="rrf2_super"/>
    <property type="match status" value="1"/>
</dbReference>
<dbReference type="InterPro" id="IPR036390">
    <property type="entry name" value="WH_DNA-bd_sf"/>
</dbReference>
<sequence length="165" mass="18582">MSAIYVIMYIYNIYDGKCTKMANFFHMSEAAAIGIHSCALIAMEPEKPLSARQIASRLGVSYDHTVRVLHRLRQAKILKSVRGPAGGFLLMKEPGMIRALEVFEALEGKVEDRYCLFLNSKCEGRCALFGEITSLVNRQAREFFGRLSLEELAVRMEDVVSEVNL</sequence>
<dbReference type="SUPFAM" id="SSF46785">
    <property type="entry name" value="Winged helix' DNA-binding domain"/>
    <property type="match status" value="1"/>
</dbReference>
<dbReference type="Pfam" id="PF02082">
    <property type="entry name" value="Rrf2"/>
    <property type="match status" value="1"/>
</dbReference>
<protein>
    <submittedName>
        <fullName evidence="1">Rrf2 family transcriptional regulator</fullName>
    </submittedName>
</protein>
<dbReference type="InterPro" id="IPR036388">
    <property type="entry name" value="WH-like_DNA-bd_sf"/>
</dbReference>
<organism evidence="1 2">
    <name type="scientific">Victivallis lenta</name>
    <dbReference type="NCBI Taxonomy" id="2606640"/>
    <lineage>
        <taxon>Bacteria</taxon>
        <taxon>Pseudomonadati</taxon>
        <taxon>Lentisphaerota</taxon>
        <taxon>Lentisphaeria</taxon>
        <taxon>Victivallales</taxon>
        <taxon>Victivallaceae</taxon>
        <taxon>Victivallis</taxon>
    </lineage>
</organism>
<dbReference type="GO" id="GO:0003700">
    <property type="term" value="F:DNA-binding transcription factor activity"/>
    <property type="evidence" value="ECO:0007669"/>
    <property type="project" value="TreeGrafter"/>
</dbReference>
<evidence type="ECO:0000313" key="1">
    <source>
        <dbReference type="EMBL" id="MST96701.1"/>
    </source>
</evidence>
<dbReference type="PANTHER" id="PTHR33221:SF15">
    <property type="entry name" value="HTH-TYPE TRANSCRIPTIONAL REGULATOR YWGB-RELATED"/>
    <property type="match status" value="1"/>
</dbReference>
<dbReference type="AlphaFoldDB" id="A0A844G222"/>
<keyword evidence="2" id="KW-1185">Reference proteome</keyword>
<proteinExistence type="predicted"/>
<name>A0A844G222_9BACT</name>
<dbReference type="InterPro" id="IPR000944">
    <property type="entry name" value="Tscrpt_reg_Rrf2"/>
</dbReference>
<reference evidence="1 2" key="1">
    <citation type="submission" date="2019-08" db="EMBL/GenBank/DDBJ databases">
        <title>In-depth cultivation of the pig gut microbiome towards novel bacterial diversity and tailored functional studies.</title>
        <authorList>
            <person name="Wylensek D."/>
            <person name="Hitch T.C.A."/>
            <person name="Clavel T."/>
        </authorList>
    </citation>
    <scope>NUCLEOTIDE SEQUENCE [LARGE SCALE GENOMIC DNA]</scope>
    <source>
        <strain evidence="1 2">BBE-744-WT-12</strain>
    </source>
</reference>
<dbReference type="Proteomes" id="UP000435649">
    <property type="component" value="Unassembled WGS sequence"/>
</dbReference>
<comment type="caution">
    <text evidence="1">The sequence shown here is derived from an EMBL/GenBank/DDBJ whole genome shotgun (WGS) entry which is preliminary data.</text>
</comment>
<gene>
    <name evidence="1" type="ORF">FYJ85_06540</name>
</gene>
<accession>A0A844G222</accession>